<evidence type="ECO:0008006" key="4">
    <source>
        <dbReference type="Google" id="ProtNLM"/>
    </source>
</evidence>
<evidence type="ECO:0000256" key="1">
    <source>
        <dbReference type="SAM" id="MobiDB-lite"/>
    </source>
</evidence>
<dbReference type="EMBL" id="FUFA01000005">
    <property type="protein sequence ID" value="SPM36849.1"/>
    <property type="molecule type" value="Genomic_DNA"/>
</dbReference>
<sequence length="118" mass="13026">VMEAESSVRTDNRFDAMPMMPVACRSCGARVLVRKSTWNQTSVQWNADATERCTERAEAEKVSAHASRGVFLACSALRESILRAVRDGELTIVDETEDAVRQAHSPAPPLPSRRTPAR</sequence>
<keyword evidence="3" id="KW-1185">Reference proteome</keyword>
<feature type="non-terminal residue" evidence="2">
    <location>
        <position position="1"/>
    </location>
</feature>
<dbReference type="Proteomes" id="UP000240988">
    <property type="component" value="Unassembled WGS sequence"/>
</dbReference>
<feature type="region of interest" description="Disordered" evidence="1">
    <location>
        <begin position="96"/>
        <end position="118"/>
    </location>
</feature>
<dbReference type="STRING" id="1841860.GCA_900157375_04693"/>
<name>A0A2U3NZA0_9MYCO</name>
<gene>
    <name evidence="2" type="ORF">MRAB57_4690</name>
</gene>
<reference evidence="2 3" key="1">
    <citation type="submission" date="2017-01" db="EMBL/GenBank/DDBJ databases">
        <authorList>
            <consortium name="Urmite Genomes"/>
        </authorList>
    </citation>
    <scope>NUCLEOTIDE SEQUENCE [LARGE SCALE GENOMIC DNA]</scope>
    <source>
        <strain evidence="2 3">AB57</strain>
    </source>
</reference>
<evidence type="ECO:0000313" key="3">
    <source>
        <dbReference type="Proteomes" id="UP000240988"/>
    </source>
</evidence>
<proteinExistence type="predicted"/>
<dbReference type="AlphaFoldDB" id="A0A2U3NZA0"/>
<accession>A0A2U3NZA0</accession>
<protein>
    <recommendedName>
        <fullName evidence="4">Ferredoxin</fullName>
    </recommendedName>
</protein>
<evidence type="ECO:0000313" key="2">
    <source>
        <dbReference type="EMBL" id="SPM36849.1"/>
    </source>
</evidence>
<organism evidence="2 3">
    <name type="scientific">Mycobacterium rhizamassiliense</name>
    <dbReference type="NCBI Taxonomy" id="1841860"/>
    <lineage>
        <taxon>Bacteria</taxon>
        <taxon>Bacillati</taxon>
        <taxon>Actinomycetota</taxon>
        <taxon>Actinomycetes</taxon>
        <taxon>Mycobacteriales</taxon>
        <taxon>Mycobacteriaceae</taxon>
        <taxon>Mycobacterium</taxon>
    </lineage>
</organism>